<reference evidence="2 3" key="1">
    <citation type="submission" date="2015-06" db="EMBL/GenBank/DDBJ databases">
        <title>Draft genome of the ant-associated black yeast Phialophora attae CBS 131958.</title>
        <authorList>
            <person name="Moreno L.F."/>
            <person name="Stielow B.J."/>
            <person name="de Hoog S."/>
            <person name="Vicente V.A."/>
            <person name="Weiss V.A."/>
            <person name="de Vries M."/>
            <person name="Cruz L.M."/>
            <person name="Souza E.M."/>
        </authorList>
    </citation>
    <scope>NUCLEOTIDE SEQUENCE [LARGE SCALE GENOMIC DNA]</scope>
    <source>
        <strain evidence="2 3">CBS 131958</strain>
    </source>
</reference>
<keyword evidence="3" id="KW-1185">Reference proteome</keyword>
<feature type="region of interest" description="Disordered" evidence="1">
    <location>
        <begin position="231"/>
        <end position="294"/>
    </location>
</feature>
<dbReference type="VEuPathDB" id="FungiDB:AB675_3639"/>
<evidence type="ECO:0000313" key="2">
    <source>
        <dbReference type="EMBL" id="KPI37027.1"/>
    </source>
</evidence>
<evidence type="ECO:0000256" key="1">
    <source>
        <dbReference type="SAM" id="MobiDB-lite"/>
    </source>
</evidence>
<proteinExistence type="predicted"/>
<feature type="compositionally biased region" description="Polar residues" evidence="1">
    <location>
        <begin position="388"/>
        <end position="407"/>
    </location>
</feature>
<feature type="compositionally biased region" description="Polar residues" evidence="1">
    <location>
        <begin position="486"/>
        <end position="506"/>
    </location>
</feature>
<comment type="caution">
    <text evidence="2">The sequence shown here is derived from an EMBL/GenBank/DDBJ whole genome shotgun (WGS) entry which is preliminary data.</text>
</comment>
<name>A0A0N1HK29_9EURO</name>
<dbReference type="EMBL" id="LFJN01000026">
    <property type="protein sequence ID" value="KPI37027.1"/>
    <property type="molecule type" value="Genomic_DNA"/>
</dbReference>
<evidence type="ECO:0000313" key="3">
    <source>
        <dbReference type="Proteomes" id="UP000038010"/>
    </source>
</evidence>
<feature type="compositionally biased region" description="Low complexity" evidence="1">
    <location>
        <begin position="357"/>
        <end position="367"/>
    </location>
</feature>
<feature type="compositionally biased region" description="Polar residues" evidence="1">
    <location>
        <begin position="553"/>
        <end position="563"/>
    </location>
</feature>
<dbReference type="OrthoDB" id="3870679at2759"/>
<feature type="compositionally biased region" description="Basic and acidic residues" evidence="1">
    <location>
        <begin position="274"/>
        <end position="294"/>
    </location>
</feature>
<feature type="region of interest" description="Disordered" evidence="1">
    <location>
        <begin position="842"/>
        <end position="897"/>
    </location>
</feature>
<feature type="compositionally biased region" description="Polar residues" evidence="1">
    <location>
        <begin position="104"/>
        <end position="113"/>
    </location>
</feature>
<feature type="compositionally biased region" description="Basic and acidic residues" evidence="1">
    <location>
        <begin position="514"/>
        <end position="531"/>
    </location>
</feature>
<dbReference type="STRING" id="1664694.A0A0N1HK29"/>
<dbReference type="RefSeq" id="XP_017996990.1">
    <property type="nucleotide sequence ID" value="XM_018143707.1"/>
</dbReference>
<feature type="compositionally biased region" description="Low complexity" evidence="1">
    <location>
        <begin position="231"/>
        <end position="243"/>
    </location>
</feature>
<feature type="region of interest" description="Disordered" evidence="1">
    <location>
        <begin position="64"/>
        <end position="175"/>
    </location>
</feature>
<feature type="compositionally biased region" description="Polar residues" evidence="1">
    <location>
        <begin position="136"/>
        <end position="147"/>
    </location>
</feature>
<dbReference type="Proteomes" id="UP000038010">
    <property type="component" value="Unassembled WGS sequence"/>
</dbReference>
<dbReference type="AlphaFoldDB" id="A0A0N1HK29"/>
<feature type="compositionally biased region" description="Low complexity" evidence="1">
    <location>
        <begin position="423"/>
        <end position="432"/>
    </location>
</feature>
<accession>A0A0N1HK29</accession>
<dbReference type="GeneID" id="28735587"/>
<organism evidence="2 3">
    <name type="scientific">Cyphellophora attinorum</name>
    <dbReference type="NCBI Taxonomy" id="1664694"/>
    <lineage>
        <taxon>Eukaryota</taxon>
        <taxon>Fungi</taxon>
        <taxon>Dikarya</taxon>
        <taxon>Ascomycota</taxon>
        <taxon>Pezizomycotina</taxon>
        <taxon>Eurotiomycetes</taxon>
        <taxon>Chaetothyriomycetidae</taxon>
        <taxon>Chaetothyriales</taxon>
        <taxon>Cyphellophoraceae</taxon>
        <taxon>Cyphellophora</taxon>
    </lineage>
</organism>
<sequence length="897" mass="99273">MAKAAEYTIHGPLAHELFAAHHYHKSLPIRRDSKRIPSDLREQYRTSEDVYDPSLIEQLKNLPNGLGAAPVLPPTPPTPTGNGDRQDEVVPDQASEATVPFFSTPVTPINQHSPPTPDNTPPAEFKRPVPRPFLGTQPSLASTQAESFKTAREEMFSDDDSVDAAGSEHLTPRATRFPARNLNSIYPSIGSNGVAASPGPSRLRLAVPMEETETVHQAVMNDAPLPVVATPEAAAPSEEPTSTVRPKRAYSPSPPRRVFTEPVPGNYASPTKGENLRRGPSLRDRLEAVDRDSPRASTEKFANIIGWSSGVSNENIDKRASGASTTSTIGAMVFEPMPLPKKRMTTIRKVAKHDSLRAASSPLPASGGSPGGDSSHRLVHKKAKLCNENRNSYSSEGPRSISMSPSSAVHKPEVIKVAIIPERSSSLQSSAHSSKRHSLSGSSGKDVKRHQMNGKPPSSWQRKRTLSESQSDRGREQQPKLIVPPRSSSLSAPTSRTTSRANSITSDHFRKQRKEAESDLRRTLDRMESDRLISSLRTQYKEAQPDETPSKPPRQSTDSQNTKGLLATPGTNEWAALRPPSVLQTPFSQPSFMSASPELRDATAVSLYPHNNHSLQLIEPNVANESRAVKEVRGHAYLKDDASSTQSPLRHPRVAPDPPAFNVIAPTPTRDSGVDFQPSQPAKRPSQRKQESFMSALTRGFSLRDAKNRKRGQSNNGDLSPFWRPQGFWEEFEEPHPKPGEERDMQVHNSLGMPQERTVVTRPVSLVRRISQRRKENQARALASQRSSSSLAKLRASHKLYKHSILGLHLPFPRFGDMRDRMMFARQRKEYERRERIRQDIRGKIGKEVVPQGDSRFLKSPESLQQMRGKGSEDTKRSSGSTARRSLRWQEYSSGVA</sequence>
<protein>
    <submittedName>
        <fullName evidence="2">Uncharacterized protein</fullName>
    </submittedName>
</protein>
<feature type="region of interest" description="Disordered" evidence="1">
    <location>
        <begin position="637"/>
        <end position="722"/>
    </location>
</feature>
<feature type="region of interest" description="Disordered" evidence="1">
    <location>
        <begin position="350"/>
        <end position="576"/>
    </location>
</feature>
<gene>
    <name evidence="2" type="ORF">AB675_3639</name>
</gene>